<dbReference type="RefSeq" id="XP_011303652.1">
    <property type="nucleotide sequence ID" value="XM_011305350.1"/>
</dbReference>
<dbReference type="AlphaFoldDB" id="A0A9R1T6N9"/>
<dbReference type="InterPro" id="IPR036865">
    <property type="entry name" value="CRAL-TRIO_dom_sf"/>
</dbReference>
<dbReference type="PROSITE" id="PS50191">
    <property type="entry name" value="CRAL_TRIO"/>
    <property type="match status" value="1"/>
</dbReference>
<evidence type="ECO:0000313" key="3">
    <source>
        <dbReference type="RefSeq" id="XP_011303649.1"/>
    </source>
</evidence>
<dbReference type="RefSeq" id="XP_011303649.1">
    <property type="nucleotide sequence ID" value="XM_011305347.1"/>
</dbReference>
<dbReference type="InterPro" id="IPR001251">
    <property type="entry name" value="CRAL-TRIO_dom"/>
</dbReference>
<protein>
    <submittedName>
        <fullName evidence="3 4">Alpha-tocopherol transfer protein-like</fullName>
    </submittedName>
</protein>
<dbReference type="SUPFAM" id="SSF46938">
    <property type="entry name" value="CRAL/TRIO N-terminal domain"/>
    <property type="match status" value="1"/>
</dbReference>
<reference evidence="3 4" key="1">
    <citation type="submission" date="2025-04" db="UniProtKB">
        <authorList>
            <consortium name="RefSeq"/>
        </authorList>
    </citation>
    <scope>IDENTIFICATION</scope>
    <source>
        <strain evidence="3 4">USDA-PBARC FA_bdor</strain>
        <tissue evidence="3 4">Whole organism</tissue>
    </source>
</reference>
<dbReference type="GO" id="GO:0016020">
    <property type="term" value="C:membrane"/>
    <property type="evidence" value="ECO:0007669"/>
    <property type="project" value="TreeGrafter"/>
</dbReference>
<accession>A0A9R1T6N9</accession>
<evidence type="ECO:0000259" key="1">
    <source>
        <dbReference type="PROSITE" id="PS50191"/>
    </source>
</evidence>
<dbReference type="SMART" id="SM00516">
    <property type="entry name" value="SEC14"/>
    <property type="match status" value="1"/>
</dbReference>
<dbReference type="CDD" id="cd00170">
    <property type="entry name" value="SEC14"/>
    <property type="match status" value="1"/>
</dbReference>
<evidence type="ECO:0000313" key="4">
    <source>
        <dbReference type="RefSeq" id="XP_011303650.1"/>
    </source>
</evidence>
<dbReference type="KEGG" id="fas:105266889"/>
<dbReference type="Pfam" id="PF00650">
    <property type="entry name" value="CRAL_TRIO"/>
    <property type="match status" value="1"/>
</dbReference>
<dbReference type="OrthoDB" id="6682367at2759"/>
<proteinExistence type="predicted"/>
<accession>A0A9R1T6I3</accession>
<dbReference type="SUPFAM" id="SSF52087">
    <property type="entry name" value="CRAL/TRIO domain"/>
    <property type="match status" value="1"/>
</dbReference>
<evidence type="ECO:0000313" key="6">
    <source>
        <dbReference type="RefSeq" id="XP_011303652.1"/>
    </source>
</evidence>
<dbReference type="Gene3D" id="3.40.525.10">
    <property type="entry name" value="CRAL-TRIO lipid binding domain"/>
    <property type="match status" value="1"/>
</dbReference>
<dbReference type="GeneID" id="105266889"/>
<gene>
    <name evidence="3 4 5 6" type="primary">LOC105266889</name>
</gene>
<sequence length="308" mass="35658">MSVRGLTGELSKVAKKELKEDEKRIVEHVKYITEWLKKQPHINARVDSQWLVAFLRGCKYSLERTKEKLDSFYTVRTHLPELFLKRDPKELIIREVLDLGIYLPLPDPVTPDGPRVILMRPCQFDGKKYTYADILKVCFMIMDFLLLKDDRLNVAGQISVLDLTGSRLEHASQLTPSLMKKTVMAFQEGYPIKTKTLHFVSPPPTFDVLFSVFKTFMNKKLKDRIMVHKDPEDVFEYIPRHVLPSDYGGKAPSVADLTLQWKNAVLDHRDWYLDDGKYQVDESTRPGKAITTLDLFGMDGSFKKLEFD</sequence>
<accession>A0A9R1T5I2</accession>
<name>A0A9R1T6N9_9HYME</name>
<dbReference type="RefSeq" id="XP_011303651.1">
    <property type="nucleotide sequence ID" value="XM_011305349.1"/>
</dbReference>
<dbReference type="Proteomes" id="UP000694866">
    <property type="component" value="Unplaced"/>
</dbReference>
<dbReference type="PANTHER" id="PTHR10174">
    <property type="entry name" value="ALPHA-TOCOPHEROL TRANSFER PROTEIN-RELATED"/>
    <property type="match status" value="1"/>
</dbReference>
<dbReference type="GO" id="GO:1902936">
    <property type="term" value="F:phosphatidylinositol bisphosphate binding"/>
    <property type="evidence" value="ECO:0007669"/>
    <property type="project" value="TreeGrafter"/>
</dbReference>
<dbReference type="Gene3D" id="1.10.8.20">
    <property type="entry name" value="N-terminal domain of phosphatidylinositol transfer protein sec14p"/>
    <property type="match status" value="1"/>
</dbReference>
<evidence type="ECO:0000313" key="5">
    <source>
        <dbReference type="RefSeq" id="XP_011303651.1"/>
    </source>
</evidence>
<dbReference type="PANTHER" id="PTHR10174:SF224">
    <property type="entry name" value="RETINOL-BINDING PROTEIN PINTA"/>
    <property type="match status" value="1"/>
</dbReference>
<keyword evidence="2" id="KW-1185">Reference proteome</keyword>
<accession>A0A9R1T6I5</accession>
<dbReference type="InterPro" id="IPR036273">
    <property type="entry name" value="CRAL/TRIO_N_dom_sf"/>
</dbReference>
<feature type="domain" description="CRAL-TRIO" evidence="1">
    <location>
        <begin position="89"/>
        <end position="255"/>
    </location>
</feature>
<organism evidence="2 5">
    <name type="scientific">Fopius arisanus</name>
    <dbReference type="NCBI Taxonomy" id="64838"/>
    <lineage>
        <taxon>Eukaryota</taxon>
        <taxon>Metazoa</taxon>
        <taxon>Ecdysozoa</taxon>
        <taxon>Arthropoda</taxon>
        <taxon>Hexapoda</taxon>
        <taxon>Insecta</taxon>
        <taxon>Pterygota</taxon>
        <taxon>Neoptera</taxon>
        <taxon>Endopterygota</taxon>
        <taxon>Hymenoptera</taxon>
        <taxon>Apocrita</taxon>
        <taxon>Ichneumonoidea</taxon>
        <taxon>Braconidae</taxon>
        <taxon>Opiinae</taxon>
        <taxon>Fopius</taxon>
    </lineage>
</organism>
<dbReference type="RefSeq" id="XP_011303650.1">
    <property type="nucleotide sequence ID" value="XM_011305348.1"/>
</dbReference>
<evidence type="ECO:0000313" key="2">
    <source>
        <dbReference type="Proteomes" id="UP000694866"/>
    </source>
</evidence>
<dbReference type="PRINTS" id="PR00180">
    <property type="entry name" value="CRETINALDHBP"/>
</dbReference>